<dbReference type="SMART" id="SM00156">
    <property type="entry name" value="PP2Ac"/>
    <property type="match status" value="1"/>
</dbReference>
<accession>E0SQQ9</accession>
<dbReference type="Proteomes" id="UP000001304">
    <property type="component" value="Chromosome"/>
</dbReference>
<dbReference type="EMBL" id="CP002098">
    <property type="protein sequence ID" value="ADM27133.1"/>
    <property type="molecule type" value="Genomic_DNA"/>
</dbReference>
<dbReference type="PRINTS" id="PR00114">
    <property type="entry name" value="STPHPHTASE"/>
</dbReference>
<name>E0SQQ9_IGNAA</name>
<keyword evidence="3" id="KW-1185">Reference proteome</keyword>
<dbReference type="CDD" id="cd00144">
    <property type="entry name" value="MPP_PPP_family"/>
    <property type="match status" value="1"/>
</dbReference>
<protein>
    <submittedName>
        <fullName evidence="2">Bis(5'nucleosyl)-tetraphosphatase, ApaH</fullName>
    </submittedName>
</protein>
<evidence type="ECO:0000259" key="1">
    <source>
        <dbReference type="SMART" id="SM00156"/>
    </source>
</evidence>
<dbReference type="AlphaFoldDB" id="E0SQQ9"/>
<dbReference type="InterPro" id="IPR004843">
    <property type="entry name" value="Calcineurin-like_PHP"/>
</dbReference>
<organism evidence="2 3">
    <name type="scientific">Ignisphaera aggregans (strain DSM 17230 / JCM 13409 / AQ1.S1)</name>
    <dbReference type="NCBI Taxonomy" id="583356"/>
    <lineage>
        <taxon>Archaea</taxon>
        <taxon>Thermoproteota</taxon>
        <taxon>Thermoprotei</taxon>
        <taxon>Desulfurococcales</taxon>
        <taxon>Desulfurococcaceae</taxon>
        <taxon>Ignisphaera</taxon>
    </lineage>
</organism>
<proteinExistence type="predicted"/>
<gene>
    <name evidence="2" type="ordered locus">Igag_0285</name>
</gene>
<feature type="domain" description="Serine/threonine specific protein phosphatases" evidence="1">
    <location>
        <begin position="25"/>
        <end position="301"/>
    </location>
</feature>
<dbReference type="SUPFAM" id="SSF56300">
    <property type="entry name" value="Metallo-dependent phosphatases"/>
    <property type="match status" value="1"/>
</dbReference>
<dbReference type="PANTHER" id="PTHR11668">
    <property type="entry name" value="SERINE/THREONINE PROTEIN PHOSPHATASE"/>
    <property type="match status" value="1"/>
</dbReference>
<dbReference type="BioCyc" id="IAGG583356:GHAH-296-MONOMER"/>
<evidence type="ECO:0000313" key="2">
    <source>
        <dbReference type="EMBL" id="ADM27133.1"/>
    </source>
</evidence>
<dbReference type="InterPro" id="IPR006186">
    <property type="entry name" value="Ser/Thr-sp_prot-phosphatase"/>
</dbReference>
<dbReference type="KEGG" id="iag:Igag_0285"/>
<dbReference type="GO" id="GO:0016787">
    <property type="term" value="F:hydrolase activity"/>
    <property type="evidence" value="ECO:0007669"/>
    <property type="project" value="InterPro"/>
</dbReference>
<dbReference type="HOGENOM" id="CLU_004962_0_10_2"/>
<dbReference type="PANTHER" id="PTHR11668:SF496">
    <property type="entry name" value="SERINE_THREONINE-PROTEIN PHOSPHATASE"/>
    <property type="match status" value="1"/>
</dbReference>
<reference evidence="2 3" key="1">
    <citation type="journal article" date="2010" name="Stand. Genomic Sci.">
        <title>Complete genome sequence of Ignisphaera aggregans type strain (AQ1.S1).</title>
        <authorList>
            <person name="Goker M."/>
            <person name="Held B."/>
            <person name="Lapidus A."/>
            <person name="Nolan M."/>
            <person name="Spring S."/>
            <person name="Yasawong M."/>
            <person name="Lucas S."/>
            <person name="Glavina Del Rio T."/>
            <person name="Tice H."/>
            <person name="Cheng J.F."/>
            <person name="Goodwin L."/>
            <person name="Tapia R."/>
            <person name="Pitluck S."/>
            <person name="Liolios K."/>
            <person name="Ivanova N."/>
            <person name="Mavromatis K."/>
            <person name="Mikhailova N."/>
            <person name="Pati A."/>
            <person name="Chen A."/>
            <person name="Palaniappan K."/>
            <person name="Brambilla E."/>
            <person name="Land M."/>
            <person name="Hauser L."/>
            <person name="Chang Y.J."/>
            <person name="Jeffries C.D."/>
            <person name="Brettin T."/>
            <person name="Detter J.C."/>
            <person name="Han C."/>
            <person name="Rohde M."/>
            <person name="Sikorski J."/>
            <person name="Woyke T."/>
            <person name="Bristow J."/>
            <person name="Eisen J.A."/>
            <person name="Markowitz V."/>
            <person name="Hugenholtz P."/>
            <person name="Kyrpides N.C."/>
            <person name="Klenk H.P."/>
        </authorList>
    </citation>
    <scope>NUCLEOTIDE SEQUENCE [LARGE SCALE GENOMIC DNA]</scope>
    <source>
        <strain evidence="3">DSM 17230 / JCM 13409 / AQ1.S1</strain>
    </source>
</reference>
<sequence>MTGYLEESIARLRNIVDNYDEVVNTVINLRDLLIFEYNLMNRRLVHLREISRAIFVGDIHGDLDTLIELLRILDIDNELRRGTYLVFLGDYIDRGPYQLEVIMFLAILKSIWRDRIVMLRGNHEPPEWLPPSPHDFPEILMERFGYRKGLEIYETMKTIFDLLPLALYIPRKVLAVHGGPPISRVLRYDDINDIFSIENDKEAIEEILWSDPIDEDIEYVYSYRGAGKLWGRKITMLTLQKLGIELIIRGHEPSYEGYKFNHDNRVLTIFSMKGFYGNMGAACLRIDFDDKEWFKNIAKNIITI</sequence>
<dbReference type="Pfam" id="PF00149">
    <property type="entry name" value="Metallophos"/>
    <property type="match status" value="1"/>
</dbReference>
<dbReference type="Gene3D" id="3.60.21.10">
    <property type="match status" value="1"/>
</dbReference>
<evidence type="ECO:0000313" key="3">
    <source>
        <dbReference type="Proteomes" id="UP000001304"/>
    </source>
</evidence>
<dbReference type="STRING" id="583356.Igag_0285"/>
<dbReference type="InterPro" id="IPR029052">
    <property type="entry name" value="Metallo-depent_PP-like"/>
</dbReference>
<dbReference type="InterPro" id="IPR050341">
    <property type="entry name" value="PP1_catalytic_subunit"/>
</dbReference>